<sequence length="138" mass="15560">MIVTQDSMRVAVPPMSAYEHLVRFSEYSRFMSGVLGVTPVHDTAAHLAFDIGGRRVEVDAVLNDVEPGRFVRWDSDALVESFWLEPLGEDATNVVAVVQLDDSMVQLLERQPDAALHARLHMDLKGFKRFCEESTDRQ</sequence>
<reference evidence="1" key="1">
    <citation type="submission" date="2021-04" db="EMBL/GenBank/DDBJ databases">
        <title>Dactylosporangium aurantiacum NRRL B-8018 full assembly.</title>
        <authorList>
            <person name="Hartkoorn R.C."/>
            <person name="Beaudoing E."/>
            <person name="Hot D."/>
        </authorList>
    </citation>
    <scope>NUCLEOTIDE SEQUENCE</scope>
    <source>
        <strain evidence="1">NRRL B-8018</strain>
    </source>
</reference>
<dbReference type="KEGG" id="daur:Daura_26975"/>
<dbReference type="InterPro" id="IPR023393">
    <property type="entry name" value="START-like_dom_sf"/>
</dbReference>
<organism evidence="1 2">
    <name type="scientific">Dactylosporangium aurantiacum</name>
    <dbReference type="NCBI Taxonomy" id="35754"/>
    <lineage>
        <taxon>Bacteria</taxon>
        <taxon>Bacillati</taxon>
        <taxon>Actinomycetota</taxon>
        <taxon>Actinomycetes</taxon>
        <taxon>Micromonosporales</taxon>
        <taxon>Micromonosporaceae</taxon>
        <taxon>Dactylosporangium</taxon>
    </lineage>
</organism>
<dbReference type="EMBL" id="CP073767">
    <property type="protein sequence ID" value="UWZ50476.1"/>
    <property type="molecule type" value="Genomic_DNA"/>
</dbReference>
<dbReference type="AlphaFoldDB" id="A0A9Q9I7C5"/>
<dbReference type="Proteomes" id="UP001058003">
    <property type="component" value="Chromosome"/>
</dbReference>
<dbReference type="Gene3D" id="3.30.530.20">
    <property type="match status" value="1"/>
</dbReference>
<evidence type="ECO:0000313" key="1">
    <source>
        <dbReference type="EMBL" id="UWZ50476.1"/>
    </source>
</evidence>
<accession>A0A9Q9I7C5</accession>
<proteinExistence type="predicted"/>
<evidence type="ECO:0000313" key="2">
    <source>
        <dbReference type="Proteomes" id="UP001058003"/>
    </source>
</evidence>
<dbReference type="SUPFAM" id="SSF55961">
    <property type="entry name" value="Bet v1-like"/>
    <property type="match status" value="1"/>
</dbReference>
<protein>
    <submittedName>
        <fullName evidence="1">SRPBCC family protein</fullName>
    </submittedName>
</protein>
<keyword evidence="2" id="KW-1185">Reference proteome</keyword>
<name>A0A9Q9I7C5_9ACTN</name>
<dbReference type="RefSeq" id="WP_033357358.1">
    <property type="nucleotide sequence ID" value="NZ_CP073767.1"/>
</dbReference>
<dbReference type="OrthoDB" id="3695445at2"/>
<gene>
    <name evidence="1" type="ORF">Daura_26975</name>
</gene>